<name>A0A178J7G3_9VIBR</name>
<organism evidence="3 4">
    <name type="scientific">Vibrio europaeus</name>
    <dbReference type="NCBI Taxonomy" id="300876"/>
    <lineage>
        <taxon>Bacteria</taxon>
        <taxon>Pseudomonadati</taxon>
        <taxon>Pseudomonadota</taxon>
        <taxon>Gammaproteobacteria</taxon>
        <taxon>Vibrionales</taxon>
        <taxon>Vibrionaceae</taxon>
        <taxon>Vibrio</taxon>
        <taxon>Vibrio oreintalis group</taxon>
    </lineage>
</organism>
<evidence type="ECO:0000313" key="2">
    <source>
        <dbReference type="EMBL" id="MDC5739048.1"/>
    </source>
</evidence>
<dbReference type="NCBIfam" id="TIGR02532">
    <property type="entry name" value="IV_pilin_GFxxxE"/>
    <property type="match status" value="1"/>
</dbReference>
<dbReference type="Gene3D" id="3.30.700.10">
    <property type="entry name" value="Glycoprotein, Type 4 Pilin"/>
    <property type="match status" value="1"/>
</dbReference>
<dbReference type="EMBL" id="JAPFIT010000010">
    <property type="protein sequence ID" value="MDC5739048.1"/>
    <property type="molecule type" value="Genomic_DNA"/>
</dbReference>
<evidence type="ECO:0000256" key="1">
    <source>
        <dbReference type="SAM" id="Phobius"/>
    </source>
</evidence>
<dbReference type="GeneID" id="78079428"/>
<protein>
    <submittedName>
        <fullName evidence="3">Methylation site containing protein</fullName>
    </submittedName>
    <submittedName>
        <fullName evidence="2">Prepilin-type N-terminal cleavage/methylation domain-containing protein</fullName>
    </submittedName>
</protein>
<keyword evidence="1" id="KW-1133">Transmembrane helix</keyword>
<dbReference type="Pfam" id="PF07963">
    <property type="entry name" value="N_methyl"/>
    <property type="match status" value="1"/>
</dbReference>
<evidence type="ECO:0000313" key="4">
    <source>
        <dbReference type="Proteomes" id="UP000094761"/>
    </source>
</evidence>
<sequence length="175" mass="19137">MKQARGFTLIELVVVVAVLGILAAAALPKYMEVTKEARVSTLEATMGALLSADSMVYGKAFLNGDHKKELAKTTIETDTDGKPVQSVDINYGHLVNERSNIAAALSLHNIFIVNVKNNATNNSFNSNKLHRETAIMFKDTEEDVEKALKDDKCHIKVSQSTSSGKYEFDIEKSGC</sequence>
<dbReference type="InterPro" id="IPR012902">
    <property type="entry name" value="N_methyl_site"/>
</dbReference>
<reference evidence="3 4" key="1">
    <citation type="submission" date="2016-03" db="EMBL/GenBank/DDBJ databases">
        <title>Draft genome sequence of the Vibrio tubiashii subs. europaeus.</title>
        <authorList>
            <person name="Spinard E."/>
            <person name="Dubert J."/>
            <person name="Nelson D.R."/>
            <person name="Barja J.L."/>
        </authorList>
    </citation>
    <scope>NUCLEOTIDE SEQUENCE [LARGE SCALE GENOMIC DNA]</scope>
    <source>
        <strain evidence="4">PP-638</strain>
        <strain evidence="3">PP2-638</strain>
    </source>
</reference>
<dbReference type="Proteomes" id="UP001150001">
    <property type="component" value="Unassembled WGS sequence"/>
</dbReference>
<keyword evidence="1" id="KW-0812">Transmembrane</keyword>
<gene>
    <name evidence="3" type="ORF">AZ468_21360</name>
    <name evidence="2" type="ORF">OPW20_03160</name>
</gene>
<comment type="caution">
    <text evidence="3">The sequence shown here is derived from an EMBL/GenBank/DDBJ whole genome shotgun (WGS) entry which is preliminary data.</text>
</comment>
<dbReference type="SUPFAM" id="SSF54523">
    <property type="entry name" value="Pili subunits"/>
    <property type="match status" value="1"/>
</dbReference>
<keyword evidence="1" id="KW-0472">Membrane</keyword>
<dbReference type="EMBL" id="LUAX01000007">
    <property type="protein sequence ID" value="OAM98072.1"/>
    <property type="molecule type" value="Genomic_DNA"/>
</dbReference>
<dbReference type="InterPro" id="IPR045584">
    <property type="entry name" value="Pilin-like"/>
</dbReference>
<dbReference type="RefSeq" id="WP_069669227.1">
    <property type="nucleotide sequence ID" value="NZ_JAPFIM010000018.1"/>
</dbReference>
<reference evidence="2" key="2">
    <citation type="submission" date="2022-11" db="EMBL/GenBank/DDBJ databases">
        <title>Role of the vibriolysin VemA secreted by the emergent pathogen Vibrio europaeus in the colonization of Manila clam mucus.</title>
        <authorList>
            <person name="Martinez C."/>
            <person name="Rodriguez S."/>
            <person name="Vences A."/>
            <person name="Barja J.L."/>
            <person name="Toranzo A.E."/>
            <person name="Dubert J."/>
        </authorList>
    </citation>
    <scope>NUCLEOTIDE SEQUENCE</scope>
    <source>
        <strain evidence="2">3454</strain>
    </source>
</reference>
<proteinExistence type="predicted"/>
<dbReference type="OrthoDB" id="5902365at2"/>
<accession>A0A178J7G3</accession>
<dbReference type="PROSITE" id="PS00409">
    <property type="entry name" value="PROKAR_NTER_METHYL"/>
    <property type="match status" value="1"/>
</dbReference>
<evidence type="ECO:0000313" key="5">
    <source>
        <dbReference type="Proteomes" id="UP001150001"/>
    </source>
</evidence>
<evidence type="ECO:0000313" key="3">
    <source>
        <dbReference type="EMBL" id="OAM98072.1"/>
    </source>
</evidence>
<dbReference type="Proteomes" id="UP000094761">
    <property type="component" value="Unassembled WGS sequence"/>
</dbReference>
<feature type="transmembrane region" description="Helical" evidence="1">
    <location>
        <begin position="6"/>
        <end position="27"/>
    </location>
</feature>
<keyword evidence="5" id="KW-1185">Reference proteome</keyword>
<dbReference type="AlphaFoldDB" id="A0A178J7G3"/>